<comment type="similarity">
    <text evidence="3">Belongs to the CpsD/CapB family.</text>
</comment>
<keyword evidence="12" id="KW-0067">ATP-binding</keyword>
<evidence type="ECO:0000256" key="8">
    <source>
        <dbReference type="ARBA" id="ARBA00022679"/>
    </source>
</evidence>
<evidence type="ECO:0000256" key="1">
    <source>
        <dbReference type="ARBA" id="ARBA00004429"/>
    </source>
</evidence>
<dbReference type="Pfam" id="PF13807">
    <property type="entry name" value="GNVR"/>
    <property type="match status" value="1"/>
</dbReference>
<evidence type="ECO:0000256" key="15">
    <source>
        <dbReference type="ARBA" id="ARBA00023137"/>
    </source>
</evidence>
<dbReference type="InterPro" id="IPR050445">
    <property type="entry name" value="Bact_polysacc_biosynth/exp"/>
</dbReference>
<dbReference type="CDD" id="cd05387">
    <property type="entry name" value="BY-kinase"/>
    <property type="match status" value="1"/>
</dbReference>
<keyword evidence="13" id="KW-1133">Transmembrane helix</keyword>
<dbReference type="OrthoDB" id="9794577at2"/>
<evidence type="ECO:0000256" key="12">
    <source>
        <dbReference type="ARBA" id="ARBA00022840"/>
    </source>
</evidence>
<keyword evidence="15" id="KW-0829">Tyrosine-protein kinase</keyword>
<dbReference type="EMBL" id="CP021434">
    <property type="protein sequence ID" value="ARU62600.1"/>
    <property type="molecule type" value="Genomic_DNA"/>
</dbReference>
<dbReference type="InterPro" id="IPR005702">
    <property type="entry name" value="Wzc-like_C"/>
</dbReference>
<dbReference type="FunFam" id="3.40.50.300:FF:000527">
    <property type="entry name" value="Tyrosine-protein kinase etk"/>
    <property type="match status" value="1"/>
</dbReference>
<evidence type="ECO:0000256" key="6">
    <source>
        <dbReference type="ARBA" id="ARBA00022475"/>
    </source>
</evidence>
<keyword evidence="14" id="KW-0472">Membrane</keyword>
<organism evidence="20 21">
    <name type="scientific">Tumebacillus avium</name>
    <dbReference type="NCBI Taxonomy" id="1903704"/>
    <lineage>
        <taxon>Bacteria</taxon>
        <taxon>Bacillati</taxon>
        <taxon>Bacillota</taxon>
        <taxon>Bacilli</taxon>
        <taxon>Bacillales</taxon>
        <taxon>Alicyclobacillaceae</taxon>
        <taxon>Tumebacillus</taxon>
    </lineage>
</organism>
<keyword evidence="21" id="KW-1185">Reference proteome</keyword>
<feature type="domain" description="Polysaccharide chain length determinant N-terminal" evidence="17">
    <location>
        <begin position="3"/>
        <end position="90"/>
    </location>
</feature>
<feature type="domain" description="AAA" evidence="18">
    <location>
        <begin position="262"/>
        <end position="412"/>
    </location>
</feature>
<dbReference type="InterPro" id="IPR027417">
    <property type="entry name" value="P-loop_NTPase"/>
</dbReference>
<name>A0A1Y0IQP5_9BACL</name>
<evidence type="ECO:0000256" key="14">
    <source>
        <dbReference type="ARBA" id="ARBA00023136"/>
    </source>
</evidence>
<comment type="catalytic activity">
    <reaction evidence="16">
        <text>L-tyrosyl-[protein] + ATP = O-phospho-L-tyrosyl-[protein] + ADP + H(+)</text>
        <dbReference type="Rhea" id="RHEA:10596"/>
        <dbReference type="Rhea" id="RHEA-COMP:10136"/>
        <dbReference type="Rhea" id="RHEA-COMP:20101"/>
        <dbReference type="ChEBI" id="CHEBI:15378"/>
        <dbReference type="ChEBI" id="CHEBI:30616"/>
        <dbReference type="ChEBI" id="CHEBI:46858"/>
        <dbReference type="ChEBI" id="CHEBI:61978"/>
        <dbReference type="ChEBI" id="CHEBI:456216"/>
        <dbReference type="EC" id="2.7.10.2"/>
    </reaction>
</comment>
<evidence type="ECO:0000313" key="20">
    <source>
        <dbReference type="EMBL" id="ARU62600.1"/>
    </source>
</evidence>
<evidence type="ECO:0000256" key="4">
    <source>
        <dbReference type="ARBA" id="ARBA00008883"/>
    </source>
</evidence>
<dbReference type="KEGG" id="tum:CBW65_17715"/>
<reference evidence="21" key="1">
    <citation type="submission" date="2017-05" db="EMBL/GenBank/DDBJ databases">
        <authorList>
            <person name="Sung H."/>
        </authorList>
    </citation>
    <scope>NUCLEOTIDE SEQUENCE [LARGE SCALE GENOMIC DNA]</scope>
    <source>
        <strain evidence="21">AR23208</strain>
    </source>
</reference>
<feature type="domain" description="Tyrosine-protein kinase G-rich" evidence="19">
    <location>
        <begin position="140"/>
        <end position="192"/>
    </location>
</feature>
<evidence type="ECO:0000313" key="21">
    <source>
        <dbReference type="Proteomes" id="UP000195437"/>
    </source>
</evidence>
<evidence type="ECO:0000259" key="19">
    <source>
        <dbReference type="Pfam" id="PF13807"/>
    </source>
</evidence>
<dbReference type="PANTHER" id="PTHR32309">
    <property type="entry name" value="TYROSINE-PROTEIN KINASE"/>
    <property type="match status" value="1"/>
</dbReference>
<dbReference type="PANTHER" id="PTHR32309:SF13">
    <property type="entry name" value="FERRIC ENTEROBACTIN TRANSPORT PROTEIN FEPE"/>
    <property type="match status" value="1"/>
</dbReference>
<dbReference type="SUPFAM" id="SSF52540">
    <property type="entry name" value="P-loop containing nucleoside triphosphate hydrolases"/>
    <property type="match status" value="1"/>
</dbReference>
<dbReference type="GO" id="GO:0005524">
    <property type="term" value="F:ATP binding"/>
    <property type="evidence" value="ECO:0007669"/>
    <property type="project" value="UniProtKB-KW"/>
</dbReference>
<protein>
    <recommendedName>
        <fullName evidence="5">non-specific protein-tyrosine kinase</fullName>
        <ecNumber evidence="5">2.7.10.2</ecNumber>
    </recommendedName>
</protein>
<evidence type="ECO:0000256" key="13">
    <source>
        <dbReference type="ARBA" id="ARBA00022989"/>
    </source>
</evidence>
<dbReference type="GO" id="GO:0004715">
    <property type="term" value="F:non-membrane spanning protein tyrosine kinase activity"/>
    <property type="evidence" value="ECO:0007669"/>
    <property type="project" value="UniProtKB-EC"/>
</dbReference>
<keyword evidence="10" id="KW-0547">Nucleotide-binding</keyword>
<evidence type="ECO:0000256" key="10">
    <source>
        <dbReference type="ARBA" id="ARBA00022741"/>
    </source>
</evidence>
<evidence type="ECO:0000256" key="7">
    <source>
        <dbReference type="ARBA" id="ARBA00022519"/>
    </source>
</evidence>
<dbReference type="NCBIfam" id="TIGR01007">
    <property type="entry name" value="eps_fam"/>
    <property type="match status" value="1"/>
</dbReference>
<dbReference type="Gene3D" id="3.40.50.300">
    <property type="entry name" value="P-loop containing nucleotide triphosphate hydrolases"/>
    <property type="match status" value="1"/>
</dbReference>
<dbReference type="AlphaFoldDB" id="A0A1Y0IQP5"/>
<accession>A0A1Y0IQP5</accession>
<dbReference type="EC" id="2.7.10.2" evidence="5"/>
<evidence type="ECO:0000256" key="2">
    <source>
        <dbReference type="ARBA" id="ARBA00006683"/>
    </source>
</evidence>
<comment type="similarity">
    <text evidence="2">Belongs to the CpsC/CapA family.</text>
</comment>
<dbReference type="InterPro" id="IPR003856">
    <property type="entry name" value="LPS_length_determ_N"/>
</dbReference>
<evidence type="ECO:0000259" key="18">
    <source>
        <dbReference type="Pfam" id="PF13614"/>
    </source>
</evidence>
<gene>
    <name evidence="20" type="ORF">CBW65_17715</name>
</gene>
<dbReference type="Pfam" id="PF13614">
    <property type="entry name" value="AAA_31"/>
    <property type="match status" value="1"/>
</dbReference>
<proteinExistence type="inferred from homology"/>
<evidence type="ECO:0000256" key="9">
    <source>
        <dbReference type="ARBA" id="ARBA00022692"/>
    </source>
</evidence>
<dbReference type="GO" id="GO:0005886">
    <property type="term" value="C:plasma membrane"/>
    <property type="evidence" value="ECO:0007669"/>
    <property type="project" value="UniProtKB-SubCell"/>
</dbReference>
<keyword evidence="6" id="KW-1003">Cell membrane</keyword>
<keyword evidence="9" id="KW-0812">Transmembrane</keyword>
<evidence type="ECO:0000256" key="3">
    <source>
        <dbReference type="ARBA" id="ARBA00007316"/>
    </source>
</evidence>
<dbReference type="GO" id="GO:0042802">
    <property type="term" value="F:identical protein binding"/>
    <property type="evidence" value="ECO:0007669"/>
    <property type="project" value="UniProtKB-ARBA"/>
</dbReference>
<dbReference type="Proteomes" id="UP000195437">
    <property type="component" value="Chromosome"/>
</dbReference>
<sequence length="453" mass="48502">MEMGLAEMGRVIRQRVLLIVLVTLLAVGLTGAGSFLVLEPEYEATTTLLVQSKQAGNVIAYNDLLTDQKLVTTYGEIFQSRMIAEAVIDRLSLNSTEQELLEKIRVTTSGESLLTSVTVTDHDPKQAVAIANAMAAVFMENLSRIMQVDNISILDTAKLTSDVQQPVRPKPFLNMAAALVLGAMAGAGLAFLLEFLNNTVKTEGEIEQLLQLPALGAITAYDNKGRAGHRLAVRQDPRSAEAEAFRTLRTNIQYDEAGQHVKVLMVTSTAAGEGKTTVIANLAVTMAQAGKKVLLIDGDLRKPTLHHVFHLGGQKGLTEVLCEETPLEDVIVPSAAGPDVITAGAIPSNPSELLGSPKLRAALADVRTRYDLVLIDSPPLLPVTDGQVLSTLCDGVLLVVRSGAVTRDHLQQAKALLDRVGAQVIGAVLNGKKRKGKEQTYSYYASPAGDRDD</sequence>
<keyword evidence="8" id="KW-0808">Transferase</keyword>
<comment type="similarity">
    <text evidence="4">Belongs to the etk/wzc family.</text>
</comment>
<evidence type="ECO:0000256" key="11">
    <source>
        <dbReference type="ARBA" id="ARBA00022777"/>
    </source>
</evidence>
<evidence type="ECO:0000256" key="16">
    <source>
        <dbReference type="ARBA" id="ARBA00051245"/>
    </source>
</evidence>
<dbReference type="Pfam" id="PF02706">
    <property type="entry name" value="Wzz"/>
    <property type="match status" value="1"/>
</dbReference>
<dbReference type="RefSeq" id="WP_087457959.1">
    <property type="nucleotide sequence ID" value="NZ_CP021434.1"/>
</dbReference>
<evidence type="ECO:0000259" key="17">
    <source>
        <dbReference type="Pfam" id="PF02706"/>
    </source>
</evidence>
<evidence type="ECO:0000256" key="5">
    <source>
        <dbReference type="ARBA" id="ARBA00011903"/>
    </source>
</evidence>
<keyword evidence="11" id="KW-0418">Kinase</keyword>
<dbReference type="InterPro" id="IPR032807">
    <property type="entry name" value="GNVR"/>
</dbReference>
<comment type="subcellular location">
    <subcellularLocation>
        <location evidence="1">Cell inner membrane</location>
        <topology evidence="1">Multi-pass membrane protein</topology>
    </subcellularLocation>
</comment>
<dbReference type="InterPro" id="IPR025669">
    <property type="entry name" value="AAA_dom"/>
</dbReference>
<keyword evidence="7" id="KW-0997">Cell inner membrane</keyword>